<reference evidence="12 13" key="1">
    <citation type="submission" date="2024-11" db="EMBL/GenBank/DDBJ databases">
        <title>Chromosome-level genome assembly of the freshwater bivalve Anodonta woodiana.</title>
        <authorList>
            <person name="Chen X."/>
        </authorList>
    </citation>
    <scope>NUCLEOTIDE SEQUENCE [LARGE SCALE GENOMIC DNA]</scope>
    <source>
        <strain evidence="12">MN2024</strain>
        <tissue evidence="12">Gills</tissue>
    </source>
</reference>
<keyword evidence="8" id="KW-0464">Manganese</keyword>
<dbReference type="Gene3D" id="3.60.40.10">
    <property type="entry name" value="PPM-type phosphatase domain"/>
    <property type="match status" value="2"/>
</dbReference>
<evidence type="ECO:0000256" key="10">
    <source>
        <dbReference type="SAM" id="MobiDB-lite"/>
    </source>
</evidence>
<evidence type="ECO:0000256" key="3">
    <source>
        <dbReference type="ARBA" id="ARBA00013081"/>
    </source>
</evidence>
<name>A0ABD3W5Z6_SINWO</name>
<dbReference type="PROSITE" id="PS01032">
    <property type="entry name" value="PPM_1"/>
    <property type="match status" value="1"/>
</dbReference>
<keyword evidence="7 9" id="KW-0904">Protein phosphatase</keyword>
<protein>
    <recommendedName>
        <fullName evidence="3">protein-serine/threonine phosphatase</fullName>
        <ecNumber evidence="3">3.1.3.16</ecNumber>
    </recommendedName>
</protein>
<feature type="region of interest" description="Disordered" evidence="10">
    <location>
        <begin position="698"/>
        <end position="722"/>
    </location>
</feature>
<feature type="compositionally biased region" description="Basic and acidic residues" evidence="10">
    <location>
        <begin position="218"/>
        <end position="242"/>
    </location>
</feature>
<organism evidence="12 13">
    <name type="scientific">Sinanodonta woodiana</name>
    <name type="common">Chinese pond mussel</name>
    <name type="synonym">Anodonta woodiana</name>
    <dbReference type="NCBI Taxonomy" id="1069815"/>
    <lineage>
        <taxon>Eukaryota</taxon>
        <taxon>Metazoa</taxon>
        <taxon>Spiralia</taxon>
        <taxon>Lophotrochozoa</taxon>
        <taxon>Mollusca</taxon>
        <taxon>Bivalvia</taxon>
        <taxon>Autobranchia</taxon>
        <taxon>Heteroconchia</taxon>
        <taxon>Palaeoheterodonta</taxon>
        <taxon>Unionida</taxon>
        <taxon>Unionoidea</taxon>
        <taxon>Unionidae</taxon>
        <taxon>Unioninae</taxon>
        <taxon>Sinanodonta</taxon>
    </lineage>
</organism>
<feature type="compositionally biased region" description="Low complexity" evidence="10">
    <location>
        <begin position="389"/>
        <end position="404"/>
    </location>
</feature>
<dbReference type="Proteomes" id="UP001634394">
    <property type="component" value="Unassembled WGS sequence"/>
</dbReference>
<dbReference type="InterPro" id="IPR001932">
    <property type="entry name" value="PPM-type_phosphatase-like_dom"/>
</dbReference>
<dbReference type="EC" id="3.1.3.16" evidence="3"/>
<keyword evidence="6" id="KW-0460">Magnesium</keyword>
<dbReference type="SUPFAM" id="SSF81606">
    <property type="entry name" value="PP2C-like"/>
    <property type="match status" value="2"/>
</dbReference>
<dbReference type="PANTHER" id="PTHR13832">
    <property type="entry name" value="PROTEIN PHOSPHATASE 2C"/>
    <property type="match status" value="1"/>
</dbReference>
<dbReference type="Pfam" id="PF00481">
    <property type="entry name" value="PP2C"/>
    <property type="match status" value="2"/>
</dbReference>
<keyword evidence="4" id="KW-0479">Metal-binding</keyword>
<evidence type="ECO:0000256" key="1">
    <source>
        <dbReference type="ARBA" id="ARBA00001936"/>
    </source>
</evidence>
<evidence type="ECO:0000313" key="12">
    <source>
        <dbReference type="EMBL" id="KAL3869304.1"/>
    </source>
</evidence>
<feature type="domain" description="PPM-type phosphatase" evidence="11">
    <location>
        <begin position="23"/>
        <end position="688"/>
    </location>
</feature>
<keyword evidence="5 9" id="KW-0378">Hydrolase</keyword>
<dbReference type="InterPro" id="IPR036457">
    <property type="entry name" value="PPM-type-like_dom_sf"/>
</dbReference>
<evidence type="ECO:0000256" key="8">
    <source>
        <dbReference type="ARBA" id="ARBA00023211"/>
    </source>
</evidence>
<comment type="caution">
    <text evidence="12">The sequence shown here is derived from an EMBL/GenBank/DDBJ whole genome shotgun (WGS) entry which is preliminary data.</text>
</comment>
<evidence type="ECO:0000313" key="13">
    <source>
        <dbReference type="Proteomes" id="UP001634394"/>
    </source>
</evidence>
<evidence type="ECO:0000256" key="6">
    <source>
        <dbReference type="ARBA" id="ARBA00022842"/>
    </source>
</evidence>
<accession>A0ABD3W5Z6</accession>
<gene>
    <name evidence="12" type="ORF">ACJMK2_041998</name>
</gene>
<feature type="region of interest" description="Disordered" evidence="10">
    <location>
        <begin position="187"/>
        <end position="512"/>
    </location>
</feature>
<feature type="compositionally biased region" description="Low complexity" evidence="10">
    <location>
        <begin position="260"/>
        <end position="272"/>
    </location>
</feature>
<feature type="compositionally biased region" description="Acidic residues" evidence="10">
    <location>
        <begin position="194"/>
        <end position="210"/>
    </location>
</feature>
<comment type="cofactor">
    <cofactor evidence="1">
        <name>Mn(2+)</name>
        <dbReference type="ChEBI" id="CHEBI:29035"/>
    </cofactor>
</comment>
<dbReference type="InterPro" id="IPR000222">
    <property type="entry name" value="PP2C_BS"/>
</dbReference>
<feature type="compositionally biased region" description="Low complexity" evidence="10">
    <location>
        <begin position="357"/>
        <end position="369"/>
    </location>
</feature>
<dbReference type="InterPro" id="IPR015655">
    <property type="entry name" value="PP2C"/>
</dbReference>
<evidence type="ECO:0000256" key="5">
    <source>
        <dbReference type="ARBA" id="ARBA00022801"/>
    </source>
</evidence>
<dbReference type="SMART" id="SM00332">
    <property type="entry name" value="PP2Cc"/>
    <property type="match status" value="1"/>
</dbReference>
<evidence type="ECO:0000256" key="2">
    <source>
        <dbReference type="ARBA" id="ARBA00006702"/>
    </source>
</evidence>
<dbReference type="EMBL" id="JBJQND010000008">
    <property type="protein sequence ID" value="KAL3869304.1"/>
    <property type="molecule type" value="Genomic_DNA"/>
</dbReference>
<evidence type="ECO:0000256" key="9">
    <source>
        <dbReference type="RuleBase" id="RU003465"/>
    </source>
</evidence>
<dbReference type="PANTHER" id="PTHR13832:SF803">
    <property type="entry name" value="PROTEIN PHOSPHATASE 1G"/>
    <property type="match status" value="1"/>
</dbReference>
<feature type="compositionally biased region" description="Acidic residues" evidence="10">
    <location>
        <begin position="444"/>
        <end position="491"/>
    </location>
</feature>
<feature type="compositionally biased region" description="Basic and acidic residues" evidence="10">
    <location>
        <begin position="492"/>
        <end position="503"/>
    </location>
</feature>
<feature type="compositionally biased region" description="Polar residues" evidence="10">
    <location>
        <begin position="421"/>
        <end position="434"/>
    </location>
</feature>
<keyword evidence="13" id="KW-1185">Reference proteome</keyword>
<proteinExistence type="inferred from homology"/>
<evidence type="ECO:0000256" key="4">
    <source>
        <dbReference type="ARBA" id="ARBA00022723"/>
    </source>
</evidence>
<feature type="compositionally biased region" description="Polar residues" evidence="10">
    <location>
        <begin position="374"/>
        <end position="387"/>
    </location>
</feature>
<feature type="compositionally biased region" description="Basic and acidic residues" evidence="10">
    <location>
        <begin position="709"/>
        <end position="722"/>
    </location>
</feature>
<feature type="compositionally biased region" description="Polar residues" evidence="10">
    <location>
        <begin position="343"/>
        <end position="352"/>
    </location>
</feature>
<dbReference type="GO" id="GO:0004722">
    <property type="term" value="F:protein serine/threonine phosphatase activity"/>
    <property type="evidence" value="ECO:0007669"/>
    <property type="project" value="UniProtKB-EC"/>
</dbReference>
<dbReference type="AlphaFoldDB" id="A0ABD3W5Z6"/>
<dbReference type="CDD" id="cd00143">
    <property type="entry name" value="PP2Cc"/>
    <property type="match status" value="2"/>
</dbReference>
<sequence length="722" mass="78049">MGVYLSAPVTDKISIDKDCLRFRYGASSMQGWRMTQEDAHNCLPDFDEGTNTCMFAVYDGHGGAEVAQYCSLNLPSFIKDCQEYKDGHLEDALKKAFLEFDASLVKEEVIKELKVIAGVDDDGEEDEEDGDPMGKCEADMLRAEADMPLEELLAHYEGMTGLPPKAKNLLRNKSKVSSPIIRAKKPKFLKDAEGNDVDGEEEEDNDDENNSAETIVTRIDEKLANGHADNENNLNTEKEIHASAKTSENSTVADGLDGPNSSQTEESSNSNSLKIDEDTNEQPRCLSSRCDVDNKNDTVSHNCLPDKSSISKEPGPCCSSSCLDELNISSTSGSSEEPALGSSAESHPSHSLKSSEEAGSSDASGTSEEPACSLSGSSDEPQSSHLLKSSDASQTSEASAASESGLFPTAGSSDEPGPSLSGDTCQTDCNSKAVSTVPPKDASGEEDDSEEDDIFDDDDDDDDDEYIEESDEDDDDDDDDDEGEDEEDPAEETPRLFGVKEDDSTSDEPGADSGCTAVVALLRENKLIVANAGDSRCVMCRKGKAVDLSFDHKPEDEPERNRIEAAGGKVTPDGRVNGGLNLSRALGDHVYKQNKDLPPEAQMISALPDIEVATVTEEDEFVILACDGIWNFMSSQEVIDFVRVRLQDPVKKKKVSLICEEMFDHCLAPNTMGDGTGCDNMTAIILVFDHPLSSQLKRGADETSLEESQPEKRSKIEVDCES</sequence>
<comment type="similarity">
    <text evidence="2 9">Belongs to the PP2C family.</text>
</comment>
<evidence type="ECO:0000259" key="11">
    <source>
        <dbReference type="PROSITE" id="PS51746"/>
    </source>
</evidence>
<evidence type="ECO:0000256" key="7">
    <source>
        <dbReference type="ARBA" id="ARBA00022912"/>
    </source>
</evidence>
<dbReference type="GO" id="GO:0046872">
    <property type="term" value="F:metal ion binding"/>
    <property type="evidence" value="ECO:0007669"/>
    <property type="project" value="UniProtKB-KW"/>
</dbReference>
<dbReference type="PROSITE" id="PS51746">
    <property type="entry name" value="PPM_2"/>
    <property type="match status" value="1"/>
</dbReference>